<dbReference type="PROSITE" id="PS50883">
    <property type="entry name" value="EAL"/>
    <property type="match status" value="1"/>
</dbReference>
<organism evidence="2 3">
    <name type="scientific">Fervidibacillus halotolerans</name>
    <dbReference type="NCBI Taxonomy" id="2980027"/>
    <lineage>
        <taxon>Bacteria</taxon>
        <taxon>Bacillati</taxon>
        <taxon>Bacillota</taxon>
        <taxon>Bacilli</taxon>
        <taxon>Bacillales</taxon>
        <taxon>Bacillaceae</taxon>
        <taxon>Fervidibacillus</taxon>
    </lineage>
</organism>
<dbReference type="KEGG" id="fhl:OE105_00925"/>
<dbReference type="PANTHER" id="PTHR33121:SF76">
    <property type="entry name" value="SIGNALING PROTEIN"/>
    <property type="match status" value="1"/>
</dbReference>
<evidence type="ECO:0000313" key="3">
    <source>
        <dbReference type="Proteomes" id="UP001164726"/>
    </source>
</evidence>
<dbReference type="InterPro" id="IPR001633">
    <property type="entry name" value="EAL_dom"/>
</dbReference>
<keyword evidence="3" id="KW-1185">Reference proteome</keyword>
<dbReference type="InterPro" id="IPR050706">
    <property type="entry name" value="Cyclic-di-GMP_PDE-like"/>
</dbReference>
<dbReference type="EMBL" id="CP106877">
    <property type="protein sequence ID" value="WAA13849.1"/>
    <property type="molecule type" value="Genomic_DNA"/>
</dbReference>
<sequence length="243" mass="27969">MIEKIIRDYTYTNVFQPIYRLDTIDIIGYESLFRSEMASPETLFRLAHMTNEVFELDLLSMKNSIEIFTDYCPASHTLELNLFLNVFPSTLTNNRFVKFLNQMEEAYRNVLGEIVFEINEAENTEDIHQLKIITKQLKDKGYKIALDDLGSGYSSLKMLFELEPNLVKIDKYFARGLHKDQKKQDLLKLFASFAKDDVDIVLEGIEYKEDLQAAQSIGIDLGQGYLLGKPSPLGNMLSIVNQK</sequence>
<evidence type="ECO:0000313" key="2">
    <source>
        <dbReference type="EMBL" id="WAA13849.1"/>
    </source>
</evidence>
<dbReference type="AlphaFoldDB" id="A0A9E8M234"/>
<dbReference type="Proteomes" id="UP001164726">
    <property type="component" value="Chromosome"/>
</dbReference>
<reference evidence="2" key="1">
    <citation type="submission" date="2022-09" db="EMBL/GenBank/DDBJ databases">
        <title>Complete Genomes of Fervidibacillus albus and Fervidibacillus halotolerans isolated from tidal flat sediments.</title>
        <authorList>
            <person name="Kwon K.K."/>
            <person name="Yang S.-H."/>
            <person name="Park M.J."/>
            <person name="Oh H.-M."/>
        </authorList>
    </citation>
    <scope>NUCLEOTIDE SEQUENCE</scope>
    <source>
        <strain evidence="2">MEBiC13594</strain>
    </source>
</reference>
<dbReference type="PANTHER" id="PTHR33121">
    <property type="entry name" value="CYCLIC DI-GMP PHOSPHODIESTERASE PDEF"/>
    <property type="match status" value="1"/>
</dbReference>
<dbReference type="GO" id="GO:0071111">
    <property type="term" value="F:cyclic-guanylate-specific phosphodiesterase activity"/>
    <property type="evidence" value="ECO:0007669"/>
    <property type="project" value="InterPro"/>
</dbReference>
<feature type="domain" description="EAL" evidence="1">
    <location>
        <begin position="1"/>
        <end position="243"/>
    </location>
</feature>
<evidence type="ECO:0000259" key="1">
    <source>
        <dbReference type="PROSITE" id="PS50883"/>
    </source>
</evidence>
<dbReference type="SUPFAM" id="SSF141868">
    <property type="entry name" value="EAL domain-like"/>
    <property type="match status" value="1"/>
</dbReference>
<protein>
    <submittedName>
        <fullName evidence="2">EAL domain-containing protein</fullName>
    </submittedName>
</protein>
<dbReference type="CDD" id="cd01948">
    <property type="entry name" value="EAL"/>
    <property type="match status" value="1"/>
</dbReference>
<name>A0A9E8M234_9BACI</name>
<dbReference type="Pfam" id="PF00563">
    <property type="entry name" value="EAL"/>
    <property type="match status" value="1"/>
</dbReference>
<gene>
    <name evidence="2" type="ORF">OE105_00925</name>
</gene>
<dbReference type="RefSeq" id="WP_275422059.1">
    <property type="nucleotide sequence ID" value="NZ_CP106877.1"/>
</dbReference>
<dbReference type="Gene3D" id="3.20.20.450">
    <property type="entry name" value="EAL domain"/>
    <property type="match status" value="1"/>
</dbReference>
<dbReference type="SMART" id="SM00052">
    <property type="entry name" value="EAL"/>
    <property type="match status" value="1"/>
</dbReference>
<proteinExistence type="predicted"/>
<accession>A0A9E8M234</accession>
<dbReference type="InterPro" id="IPR035919">
    <property type="entry name" value="EAL_sf"/>
</dbReference>